<evidence type="ECO:0000256" key="1">
    <source>
        <dbReference type="SAM" id="MobiDB-lite"/>
    </source>
</evidence>
<name>A0AAD2D232_EUPCR</name>
<evidence type="ECO:0000313" key="3">
    <source>
        <dbReference type="Proteomes" id="UP001295684"/>
    </source>
</evidence>
<organism evidence="2 3">
    <name type="scientific">Euplotes crassus</name>
    <dbReference type="NCBI Taxonomy" id="5936"/>
    <lineage>
        <taxon>Eukaryota</taxon>
        <taxon>Sar</taxon>
        <taxon>Alveolata</taxon>
        <taxon>Ciliophora</taxon>
        <taxon>Intramacronucleata</taxon>
        <taxon>Spirotrichea</taxon>
        <taxon>Hypotrichia</taxon>
        <taxon>Euplotida</taxon>
        <taxon>Euplotidae</taxon>
        <taxon>Moneuplotes</taxon>
    </lineage>
</organism>
<keyword evidence="3" id="KW-1185">Reference proteome</keyword>
<protein>
    <submittedName>
        <fullName evidence="2">Uncharacterized protein</fullName>
    </submittedName>
</protein>
<feature type="compositionally biased region" description="Polar residues" evidence="1">
    <location>
        <begin position="106"/>
        <end position="124"/>
    </location>
</feature>
<dbReference type="Proteomes" id="UP001295684">
    <property type="component" value="Unassembled WGS sequence"/>
</dbReference>
<dbReference type="PANTHER" id="PTHR37027:SF2">
    <property type="entry name" value="CHROMOSOME UNDETERMINED SCAFFOLD_148, WHOLE GENOME SHOTGUN SEQUENCE"/>
    <property type="match status" value="1"/>
</dbReference>
<dbReference type="InterPro" id="IPR038835">
    <property type="entry name" value="Giardin_beta-like"/>
</dbReference>
<reference evidence="2" key="1">
    <citation type="submission" date="2023-07" db="EMBL/GenBank/DDBJ databases">
        <authorList>
            <consortium name="AG Swart"/>
            <person name="Singh M."/>
            <person name="Singh A."/>
            <person name="Seah K."/>
            <person name="Emmerich C."/>
        </authorList>
    </citation>
    <scope>NUCLEOTIDE SEQUENCE</scope>
    <source>
        <strain evidence="2">DP1</strain>
    </source>
</reference>
<evidence type="ECO:0000313" key="2">
    <source>
        <dbReference type="EMBL" id="CAI2377225.1"/>
    </source>
</evidence>
<sequence length="276" mass="31836">MNTHSQTYSSVANRSYKERVLQLSNKLETFMKSIKDDGSGVGSQGGNKRNQIQEKKINDLDDQILKWHENNNTQFDSIQEKLTKIFKNIAQIKNEREAELAELKNQDNSSPEMSVSDSHTSISTLSGPSVMCRRILDLLDKQSDDRRETENKLMGLLDEKATKLRGEIAQESKARFESIDSLKYTDHFAHDYTQFDEVDNEIMKRIEDETSRFDESLDDQKASLAETEKAMNEIIVDMSSKIQKEIEDEKKIREENEEMLLGLLENTCDKLTPQEE</sequence>
<dbReference type="PANTHER" id="PTHR37027">
    <property type="entry name" value="KDE4"/>
    <property type="match status" value="1"/>
</dbReference>
<accession>A0AAD2D232</accession>
<dbReference type="EMBL" id="CAMPGE010018848">
    <property type="protein sequence ID" value="CAI2377225.1"/>
    <property type="molecule type" value="Genomic_DNA"/>
</dbReference>
<feature type="region of interest" description="Disordered" evidence="1">
    <location>
        <begin position="101"/>
        <end position="124"/>
    </location>
</feature>
<gene>
    <name evidence="2" type="ORF">ECRASSUSDP1_LOCUS18608</name>
</gene>
<proteinExistence type="predicted"/>
<dbReference type="AlphaFoldDB" id="A0AAD2D232"/>
<comment type="caution">
    <text evidence="2">The sequence shown here is derived from an EMBL/GenBank/DDBJ whole genome shotgun (WGS) entry which is preliminary data.</text>
</comment>